<dbReference type="InterPro" id="IPR024983">
    <property type="entry name" value="CHAT_dom"/>
</dbReference>
<dbReference type="RefSeq" id="WP_207086813.1">
    <property type="nucleotide sequence ID" value="NZ_JAFLQW010000094.1"/>
</dbReference>
<evidence type="ECO:0000313" key="3">
    <source>
        <dbReference type="Proteomes" id="UP000664844"/>
    </source>
</evidence>
<reference evidence="2 3" key="1">
    <citation type="submission" date="2021-03" db="EMBL/GenBank/DDBJ databases">
        <title>Metabolic Capacity of the Antarctic Cyanobacterium Phormidium pseudopriestleyi that Sustains Oxygenic Photosynthesis in the Presence of Hydrogen Sulfide.</title>
        <authorList>
            <person name="Lumian J.E."/>
            <person name="Jungblut A.D."/>
            <person name="Dillon M.L."/>
            <person name="Hawes I."/>
            <person name="Doran P.T."/>
            <person name="Mackey T.J."/>
            <person name="Dick G.J."/>
            <person name="Grettenberger C.L."/>
            <person name="Sumner D.Y."/>
        </authorList>
    </citation>
    <scope>NUCLEOTIDE SEQUENCE [LARGE SCALE GENOMIC DNA]</scope>
    <source>
        <strain evidence="2 3">FRX01</strain>
    </source>
</reference>
<sequence length="466" mass="52049">MNIFANEGQPDIYRGFERILVIQGRTESALEVAEQGRAKAVEHLVGNRLGPEVKRQGSVEPPSLYKIKQIAKAQNSTLVYYSLIYDYQQFYEMSRLQIGLNTLYAYATELFIWVISPAGKISFRQVDLQSLWYEDNTSLAGLVRSVRELINVGYSDRERLLCRQQLQFLYQILLEPIADLLPRDPQKRVTIIPQDFLFLVPFAALIDSNGQYPIEKHTLLIAPSIQALEVTHLQRKPIVEREFAVQTVGGNGSLHSCPPLESPQECLVVGNPTMPSICLEFGEPPVQLLQIPGTQLEAEAIAQVLKTEPITGDRATKSSILQKMRSADIIHLATHVFLDDIAGLQSAIALAPSPNTHGLLTIHDILHLNLSAQLVVLSGCDTGRGRIWGDGVVELSQAFITAGVPSLLMSLWLPPTTSNLDFMKEFYHQFRQTCDKAQSLRTAMLTTMEKYPNPREWAAFTLIGEA</sequence>
<dbReference type="PANTHER" id="PTHR10098:SF108">
    <property type="entry name" value="TETRATRICOPEPTIDE REPEAT PROTEIN 28"/>
    <property type="match status" value="1"/>
</dbReference>
<organism evidence="2 3">
    <name type="scientific">Phormidium pseudopriestleyi FRX01</name>
    <dbReference type="NCBI Taxonomy" id="1759528"/>
    <lineage>
        <taxon>Bacteria</taxon>
        <taxon>Bacillati</taxon>
        <taxon>Cyanobacteriota</taxon>
        <taxon>Cyanophyceae</taxon>
        <taxon>Oscillatoriophycideae</taxon>
        <taxon>Oscillatoriales</taxon>
        <taxon>Oscillatoriaceae</taxon>
        <taxon>Phormidium</taxon>
    </lineage>
</organism>
<dbReference type="EMBL" id="JAFLQW010000094">
    <property type="protein sequence ID" value="MBO0348257.1"/>
    <property type="molecule type" value="Genomic_DNA"/>
</dbReference>
<keyword evidence="3" id="KW-1185">Reference proteome</keyword>
<comment type="caution">
    <text evidence="2">The sequence shown here is derived from an EMBL/GenBank/DDBJ whole genome shotgun (WGS) entry which is preliminary data.</text>
</comment>
<proteinExistence type="predicted"/>
<dbReference type="Proteomes" id="UP000664844">
    <property type="component" value="Unassembled WGS sequence"/>
</dbReference>
<gene>
    <name evidence="2" type="ORF">J0895_03895</name>
</gene>
<feature type="domain" description="CHAT" evidence="1">
    <location>
        <begin position="165"/>
        <end position="465"/>
    </location>
</feature>
<accession>A0ABS3FMY6</accession>
<name>A0ABS3FMY6_9CYAN</name>
<dbReference type="Pfam" id="PF12770">
    <property type="entry name" value="CHAT"/>
    <property type="match status" value="1"/>
</dbReference>
<protein>
    <submittedName>
        <fullName evidence="2">CHAT domain-containing protein</fullName>
    </submittedName>
</protein>
<evidence type="ECO:0000259" key="1">
    <source>
        <dbReference type="Pfam" id="PF12770"/>
    </source>
</evidence>
<dbReference type="PANTHER" id="PTHR10098">
    <property type="entry name" value="RAPSYN-RELATED"/>
    <property type="match status" value="1"/>
</dbReference>
<evidence type="ECO:0000313" key="2">
    <source>
        <dbReference type="EMBL" id="MBO0348257.1"/>
    </source>
</evidence>